<evidence type="ECO:0000313" key="2">
    <source>
        <dbReference type="Proteomes" id="UP001576780"/>
    </source>
</evidence>
<dbReference type="Proteomes" id="UP001576780">
    <property type="component" value="Unassembled WGS sequence"/>
</dbReference>
<gene>
    <name evidence="1" type="ORF">ACE1CA_21220</name>
</gene>
<evidence type="ECO:0000313" key="1">
    <source>
        <dbReference type="EMBL" id="MFB2837054.1"/>
    </source>
</evidence>
<proteinExistence type="predicted"/>
<dbReference type="EMBL" id="JBHFNT010000194">
    <property type="protein sequence ID" value="MFB2837054.1"/>
    <property type="molecule type" value="Genomic_DNA"/>
</dbReference>
<sequence length="43" mass="4857">MTVAPSRNQAAYFAIAFLQLFKKYDRTLQTLPLTTKRVLIGLG</sequence>
<keyword evidence="2" id="KW-1185">Reference proteome</keyword>
<organism evidence="1 2">
    <name type="scientific">Floridaenema evergladense BLCC-F167</name>
    <dbReference type="NCBI Taxonomy" id="3153639"/>
    <lineage>
        <taxon>Bacteria</taxon>
        <taxon>Bacillati</taxon>
        <taxon>Cyanobacteriota</taxon>
        <taxon>Cyanophyceae</taxon>
        <taxon>Oscillatoriophycideae</taxon>
        <taxon>Aerosakkonematales</taxon>
        <taxon>Aerosakkonemataceae</taxon>
        <taxon>Floridanema</taxon>
        <taxon>Floridanema evergladense</taxon>
    </lineage>
</organism>
<dbReference type="RefSeq" id="WP_413279413.1">
    <property type="nucleotide sequence ID" value="NZ_JBHFNT010000194.1"/>
</dbReference>
<protein>
    <submittedName>
        <fullName evidence="1">Uncharacterized protein</fullName>
    </submittedName>
</protein>
<accession>A0ABV4WPN5</accession>
<comment type="caution">
    <text evidence="1">The sequence shown here is derived from an EMBL/GenBank/DDBJ whole genome shotgun (WGS) entry which is preliminary data.</text>
</comment>
<reference evidence="1 2" key="1">
    <citation type="submission" date="2024-09" db="EMBL/GenBank/DDBJ databases">
        <title>Floridaenema gen nov. (Aerosakkonemataceae, Aerosakkonematales ord. nov., Cyanobacteria) from benthic tropical and subtropical fresh waters, with the description of four new species.</title>
        <authorList>
            <person name="Moretto J.A."/>
            <person name="Berthold D.E."/>
            <person name="Lefler F.W."/>
            <person name="Huang I.-S."/>
            <person name="Laughinghouse H. IV."/>
        </authorList>
    </citation>
    <scope>NUCLEOTIDE SEQUENCE [LARGE SCALE GENOMIC DNA]</scope>
    <source>
        <strain evidence="1 2">BLCC-F167</strain>
    </source>
</reference>
<name>A0ABV4WPN5_9CYAN</name>